<dbReference type="PANTHER" id="PTHR11909">
    <property type="entry name" value="CASEIN KINASE-RELATED"/>
    <property type="match status" value="1"/>
</dbReference>
<dbReference type="PROSITE" id="PS00109">
    <property type="entry name" value="PROTEIN_KINASE_TYR"/>
    <property type="match status" value="1"/>
</dbReference>
<feature type="binding site" evidence="1">
    <location>
        <position position="53"/>
    </location>
    <ligand>
        <name>ATP</name>
        <dbReference type="ChEBI" id="CHEBI:30616"/>
    </ligand>
</feature>
<dbReference type="PROSITE" id="PS50011">
    <property type="entry name" value="PROTEIN_KINASE_DOM"/>
    <property type="match status" value="1"/>
</dbReference>
<proteinExistence type="predicted"/>
<keyword evidence="1" id="KW-0547">Nucleotide-binding</keyword>
<evidence type="ECO:0000313" key="3">
    <source>
        <dbReference type="EMBL" id="ARE67537.1"/>
    </source>
</evidence>
<keyword evidence="1" id="KW-0067">ATP-binding</keyword>
<dbReference type="SMART" id="SM00220">
    <property type="entry name" value="S_TKc"/>
    <property type="match status" value="1"/>
</dbReference>
<dbReference type="GO" id="GO:0004672">
    <property type="term" value="F:protein kinase activity"/>
    <property type="evidence" value="ECO:0007669"/>
    <property type="project" value="InterPro"/>
</dbReference>
<accession>A0A1V0QGN7</accession>
<dbReference type="InterPro" id="IPR011009">
    <property type="entry name" value="Kinase-like_dom_sf"/>
</dbReference>
<dbReference type="GO" id="GO:0005524">
    <property type="term" value="F:ATP binding"/>
    <property type="evidence" value="ECO:0007669"/>
    <property type="project" value="UniProtKB-UniRule"/>
</dbReference>
<reference evidence="3" key="1">
    <citation type="journal article" date="2017" name="BMC Genomics">
        <title>Genomic characterization of two novel pathogenic avipoxviruses isolated from pacific shearwaters (Ardenna spp.).</title>
        <authorList>
            <person name="Sarker S."/>
            <person name="Das S."/>
            <person name="Lavers J.L."/>
            <person name="Hutton I."/>
            <person name="Helbig K."/>
            <person name="Imbery J."/>
            <person name="Upton C."/>
            <person name="Raidal S.R."/>
        </authorList>
    </citation>
    <scope>NUCLEOTIDE SEQUENCE [LARGE SCALE GENOMIC DNA]</scope>
    <source>
        <strain evidence="3">SWPV-2</strain>
    </source>
</reference>
<gene>
    <name evidence="3" type="primary">SWPV2-285</name>
</gene>
<dbReference type="PROSITE" id="PS00107">
    <property type="entry name" value="PROTEIN_KINASE_ATP"/>
    <property type="match status" value="1"/>
</dbReference>
<dbReference type="Gene3D" id="1.10.510.10">
    <property type="entry name" value="Transferase(Phosphotransferase) domain 1"/>
    <property type="match status" value="1"/>
</dbReference>
<evidence type="ECO:0000256" key="1">
    <source>
        <dbReference type="PROSITE-ProRule" id="PRU10141"/>
    </source>
</evidence>
<organism evidence="3">
    <name type="scientific">Shearwaterpox virus</name>
    <dbReference type="NCBI Taxonomy" id="1974596"/>
    <lineage>
        <taxon>Viruses</taxon>
        <taxon>Varidnaviria</taxon>
        <taxon>Bamfordvirae</taxon>
        <taxon>Nucleocytoviricota</taxon>
        <taxon>Pokkesviricetes</taxon>
        <taxon>Chitovirales</taxon>
        <taxon>Poxviridae</taxon>
        <taxon>Chordopoxvirinae</taxon>
        <taxon>Avipoxvirus</taxon>
        <taxon>Avipoxvirus canarypox</taxon>
        <taxon>Canarypox virus</taxon>
    </lineage>
</organism>
<protein>
    <submittedName>
        <fullName evidence="3">SWPV2-ORF285</fullName>
    </submittedName>
</protein>
<name>A0A1V0QGN7_CNPV</name>
<dbReference type="SUPFAM" id="SSF56112">
    <property type="entry name" value="Protein kinase-like (PK-like)"/>
    <property type="match status" value="1"/>
</dbReference>
<sequence>MSNKVEISNNTVLQDITGKEWVIEKLLGFGGFGKVYEVSSRSDHCINNSLVAKIENLENETIVMETLVYNSMYEIDKINNWMRIHNIDHLGIPKYYGCGYFKYCRVYYRFILLEKLYLSTNKIFSRILCYNKKLIKSITVDVLTTLEYIHSYGISHGDIRPENIMVDTNNRGYIIDYGIASHFIIHGKHIEYSKNQKGLRRGTVYYAGLDSHNGAKVTRRGDLESLGYCMLKWAKRKLPWKGLHSSSLIHAAKCDFIKRLHEGKIKYSNSTRFIYLFIETVTKLSYEETPDYQALIKIFD</sequence>
<dbReference type="InterPro" id="IPR017441">
    <property type="entry name" value="Protein_kinase_ATP_BS"/>
</dbReference>
<feature type="domain" description="Protein kinase" evidence="2">
    <location>
        <begin position="21"/>
        <end position="300"/>
    </location>
</feature>
<dbReference type="EMBL" id="KX857215">
    <property type="protein sequence ID" value="ARE67537.1"/>
    <property type="molecule type" value="Genomic_DNA"/>
</dbReference>
<evidence type="ECO:0000259" key="2">
    <source>
        <dbReference type="PROSITE" id="PS50011"/>
    </source>
</evidence>
<dbReference type="InterPro" id="IPR008266">
    <property type="entry name" value="Tyr_kinase_AS"/>
</dbReference>
<dbReference type="InterPro" id="IPR000719">
    <property type="entry name" value="Prot_kinase_dom"/>
</dbReference>
<dbReference type="Pfam" id="PF00069">
    <property type="entry name" value="Pkinase"/>
    <property type="match status" value="1"/>
</dbReference>
<dbReference type="InterPro" id="IPR050235">
    <property type="entry name" value="CK1_Ser-Thr_kinase"/>
</dbReference>
<dbReference type="Proteomes" id="UP000319767">
    <property type="component" value="Segment"/>
</dbReference>